<evidence type="ECO:0000313" key="1">
    <source>
        <dbReference type="EMBL" id="ANM44905.1"/>
    </source>
</evidence>
<name>A0A192Y6F9_9CAUD</name>
<dbReference type="EMBL" id="KU521356">
    <property type="protein sequence ID" value="ANM44905.1"/>
    <property type="molecule type" value="Genomic_DNA"/>
</dbReference>
<gene>
    <name evidence="1" type="ORF">KTN4_147</name>
</gene>
<sequence length="70" mass="8255">MTISIPASVRGEFGIYYKNNKNLRLGQAWHNYMRLENIQNEMDKEWADKLWNASDKEAADMVDEATNWTM</sequence>
<proteinExistence type="predicted"/>
<reference evidence="1 2" key="1">
    <citation type="journal article" date="2016" name="Sci. Rep.">
        <title>A proposed integrated approach for the preclinical evaluation of phage therapy in Pseudomonas infections.</title>
        <authorList>
            <person name="Danis-Wlodarczyk K."/>
            <person name="Vandenheuvel D."/>
            <person name="Jang H.B."/>
            <person name="Briers Y."/>
            <person name="Olszak T."/>
            <person name="Arabski M."/>
            <person name="Wasik S."/>
            <person name="Drabik M."/>
            <person name="Higgins G."/>
            <person name="Tyrrell J."/>
            <person name="Harvey B.J."/>
            <person name="Noben J.P."/>
            <person name="Lavigne R."/>
            <person name="Drulis-Kawa Z."/>
        </authorList>
    </citation>
    <scope>NUCLEOTIDE SEQUENCE [LARGE SCALE GENOMIC DNA]</scope>
</reference>
<organism evidence="1 2">
    <name type="scientific">Pseudomonas phage KTN4</name>
    <dbReference type="NCBI Taxonomy" id="1862701"/>
    <lineage>
        <taxon>Viruses</taxon>
        <taxon>Duplodnaviria</taxon>
        <taxon>Heunggongvirae</taxon>
        <taxon>Uroviricota</taxon>
        <taxon>Caudoviricetes</taxon>
        <taxon>Chimalliviridae</taxon>
        <taxon>Phikzvirus</taxon>
        <taxon>Phikzvirus phiKZ</taxon>
    </lineage>
</organism>
<evidence type="ECO:0000313" key="2">
    <source>
        <dbReference type="Proteomes" id="UP000224336"/>
    </source>
</evidence>
<protein>
    <submittedName>
        <fullName evidence="1">Uncharacterized protein</fullName>
    </submittedName>
</protein>
<dbReference type="Proteomes" id="UP000224336">
    <property type="component" value="Segment"/>
</dbReference>
<accession>A0A192Y6F9</accession>